<accession>A0AAE1AJL5</accession>
<dbReference type="Proteomes" id="UP001283361">
    <property type="component" value="Unassembled WGS sequence"/>
</dbReference>
<reference evidence="1" key="1">
    <citation type="journal article" date="2023" name="G3 (Bethesda)">
        <title>A reference genome for the long-term kleptoplast-retaining sea slug Elysia crispata morphotype clarki.</title>
        <authorList>
            <person name="Eastman K.E."/>
            <person name="Pendleton A.L."/>
            <person name="Shaikh M.A."/>
            <person name="Suttiyut T."/>
            <person name="Ogas R."/>
            <person name="Tomko P."/>
            <person name="Gavelis G."/>
            <person name="Widhalm J.R."/>
            <person name="Wisecaver J.H."/>
        </authorList>
    </citation>
    <scope>NUCLEOTIDE SEQUENCE</scope>
    <source>
        <strain evidence="1">ECLA1</strain>
    </source>
</reference>
<sequence length="100" mass="11632">MAMRSTKGHNFGFLRFVTMLFRYGYKIHQRSQFRFSQVALTHPRFPLDGHTSGGHFELVKLPSRWSCERWSSWPSIVLNIHFDGHSNANSSPSEPHDLET</sequence>
<comment type="caution">
    <text evidence="1">The sequence shown here is derived from an EMBL/GenBank/DDBJ whole genome shotgun (WGS) entry which is preliminary data.</text>
</comment>
<organism evidence="1 2">
    <name type="scientific">Elysia crispata</name>
    <name type="common">lettuce slug</name>
    <dbReference type="NCBI Taxonomy" id="231223"/>
    <lineage>
        <taxon>Eukaryota</taxon>
        <taxon>Metazoa</taxon>
        <taxon>Spiralia</taxon>
        <taxon>Lophotrochozoa</taxon>
        <taxon>Mollusca</taxon>
        <taxon>Gastropoda</taxon>
        <taxon>Heterobranchia</taxon>
        <taxon>Euthyneura</taxon>
        <taxon>Panpulmonata</taxon>
        <taxon>Sacoglossa</taxon>
        <taxon>Placobranchoidea</taxon>
        <taxon>Plakobranchidae</taxon>
        <taxon>Elysia</taxon>
    </lineage>
</organism>
<dbReference type="EMBL" id="JAWDGP010001711">
    <property type="protein sequence ID" value="KAK3788932.1"/>
    <property type="molecule type" value="Genomic_DNA"/>
</dbReference>
<evidence type="ECO:0000313" key="2">
    <source>
        <dbReference type="Proteomes" id="UP001283361"/>
    </source>
</evidence>
<keyword evidence="2" id="KW-1185">Reference proteome</keyword>
<gene>
    <name evidence="1" type="ORF">RRG08_010181</name>
</gene>
<name>A0AAE1AJL5_9GAST</name>
<proteinExistence type="predicted"/>
<protein>
    <submittedName>
        <fullName evidence="1">Uncharacterized protein</fullName>
    </submittedName>
</protein>
<dbReference type="AlphaFoldDB" id="A0AAE1AJL5"/>
<evidence type="ECO:0000313" key="1">
    <source>
        <dbReference type="EMBL" id="KAK3788932.1"/>
    </source>
</evidence>